<dbReference type="InterPro" id="IPR003439">
    <property type="entry name" value="ABC_transporter-like_ATP-bd"/>
</dbReference>
<feature type="domain" description="ABC transporter" evidence="4">
    <location>
        <begin position="1"/>
        <end position="138"/>
    </location>
</feature>
<name>A0A382MIW4_9ZZZZ</name>
<feature type="non-terminal residue" evidence="5">
    <location>
        <position position="138"/>
    </location>
</feature>
<dbReference type="PANTHER" id="PTHR43776">
    <property type="entry name" value="TRANSPORT ATP-BINDING PROTEIN"/>
    <property type="match status" value="1"/>
</dbReference>
<sequence>MGIVGESGCGKSTLAKIIVQLEKLTSGEINYKNNILNNLSYSDLIKYKKDIQLVFQDPYSSLNPRLNIHKILEEPLIIHSSFNKNQRMQKCKEMIKLVGLQEQTLSKYPHEFSGGQRQRIVIARALILQPKLIIADEP</sequence>
<reference evidence="5" key="1">
    <citation type="submission" date="2018-05" db="EMBL/GenBank/DDBJ databases">
        <authorList>
            <person name="Lanie J.A."/>
            <person name="Ng W.-L."/>
            <person name="Kazmierczak K.M."/>
            <person name="Andrzejewski T.M."/>
            <person name="Davidsen T.M."/>
            <person name="Wayne K.J."/>
            <person name="Tettelin H."/>
            <person name="Glass J.I."/>
            <person name="Rusch D."/>
            <person name="Podicherti R."/>
            <person name="Tsui H.-C.T."/>
            <person name="Winkler M.E."/>
        </authorList>
    </citation>
    <scope>NUCLEOTIDE SEQUENCE</scope>
</reference>
<evidence type="ECO:0000256" key="2">
    <source>
        <dbReference type="ARBA" id="ARBA00022741"/>
    </source>
</evidence>
<dbReference type="Pfam" id="PF00005">
    <property type="entry name" value="ABC_tran"/>
    <property type="match status" value="1"/>
</dbReference>
<keyword evidence="1" id="KW-0813">Transport</keyword>
<keyword evidence="3" id="KW-0067">ATP-binding</keyword>
<dbReference type="EMBL" id="UINC01094029">
    <property type="protein sequence ID" value="SVC48924.1"/>
    <property type="molecule type" value="Genomic_DNA"/>
</dbReference>
<evidence type="ECO:0000256" key="1">
    <source>
        <dbReference type="ARBA" id="ARBA00022448"/>
    </source>
</evidence>
<dbReference type="AlphaFoldDB" id="A0A382MIW4"/>
<organism evidence="5">
    <name type="scientific">marine metagenome</name>
    <dbReference type="NCBI Taxonomy" id="408172"/>
    <lineage>
        <taxon>unclassified sequences</taxon>
        <taxon>metagenomes</taxon>
        <taxon>ecological metagenomes</taxon>
    </lineage>
</organism>
<evidence type="ECO:0000256" key="3">
    <source>
        <dbReference type="ARBA" id="ARBA00022840"/>
    </source>
</evidence>
<accession>A0A382MIW4</accession>
<dbReference type="SUPFAM" id="SSF52540">
    <property type="entry name" value="P-loop containing nucleoside triphosphate hydrolases"/>
    <property type="match status" value="1"/>
</dbReference>
<dbReference type="GO" id="GO:0016887">
    <property type="term" value="F:ATP hydrolysis activity"/>
    <property type="evidence" value="ECO:0007669"/>
    <property type="project" value="InterPro"/>
</dbReference>
<dbReference type="InterPro" id="IPR050319">
    <property type="entry name" value="ABC_transp_ATP-bind"/>
</dbReference>
<protein>
    <recommendedName>
        <fullName evidence="4">ABC transporter domain-containing protein</fullName>
    </recommendedName>
</protein>
<keyword evidence="2" id="KW-0547">Nucleotide-binding</keyword>
<dbReference type="InterPro" id="IPR027417">
    <property type="entry name" value="P-loop_NTPase"/>
</dbReference>
<dbReference type="PANTHER" id="PTHR43776:SF8">
    <property type="entry name" value="ABC TRANSPORTER, ATP-BINDING PROTEIN"/>
    <property type="match status" value="1"/>
</dbReference>
<gene>
    <name evidence="5" type="ORF">METZ01_LOCUS301778</name>
</gene>
<evidence type="ECO:0000259" key="4">
    <source>
        <dbReference type="Pfam" id="PF00005"/>
    </source>
</evidence>
<dbReference type="Gene3D" id="3.40.50.300">
    <property type="entry name" value="P-loop containing nucleotide triphosphate hydrolases"/>
    <property type="match status" value="1"/>
</dbReference>
<evidence type="ECO:0000313" key="5">
    <source>
        <dbReference type="EMBL" id="SVC48924.1"/>
    </source>
</evidence>
<proteinExistence type="predicted"/>
<dbReference type="GO" id="GO:0005524">
    <property type="term" value="F:ATP binding"/>
    <property type="evidence" value="ECO:0007669"/>
    <property type="project" value="UniProtKB-KW"/>
</dbReference>